<dbReference type="OrthoDB" id="7860307at2"/>
<name>A0A1I1QS24_9RHOB</name>
<dbReference type="EMBL" id="FOLG01000023">
    <property type="protein sequence ID" value="SFD24924.1"/>
    <property type="molecule type" value="Genomic_DNA"/>
</dbReference>
<evidence type="ECO:0008006" key="3">
    <source>
        <dbReference type="Google" id="ProtNLM"/>
    </source>
</evidence>
<gene>
    <name evidence="1" type="ORF">SAMN04488094_12319</name>
</gene>
<sequence length="153" mass="16391">MKLAAGTKINAPVDAVWAEVAEEQFWAELLTALGLELKRVEGSAPGMSEGASWEAQSKHKLMSGKVGLAVEKVERPHRIVLKTVATGIDGTVRVIVKEVESGTSRLRVVTELSSRGAMGKMTMSALKLASGRIEKRYHAAVLNAARKVTRALG</sequence>
<keyword evidence="2" id="KW-1185">Reference proteome</keyword>
<organism evidence="1 2">
    <name type="scientific">Tropicimonas isoalkanivorans</name>
    <dbReference type="NCBI Taxonomy" id="441112"/>
    <lineage>
        <taxon>Bacteria</taxon>
        <taxon>Pseudomonadati</taxon>
        <taxon>Pseudomonadota</taxon>
        <taxon>Alphaproteobacteria</taxon>
        <taxon>Rhodobacterales</taxon>
        <taxon>Roseobacteraceae</taxon>
        <taxon>Tropicimonas</taxon>
    </lineage>
</organism>
<dbReference type="STRING" id="441112.SAMN04488094_12319"/>
<dbReference type="Proteomes" id="UP000198728">
    <property type="component" value="Unassembled WGS sequence"/>
</dbReference>
<dbReference type="Gene3D" id="3.30.530.20">
    <property type="match status" value="1"/>
</dbReference>
<dbReference type="AlphaFoldDB" id="A0A1I1QS24"/>
<dbReference type="CDD" id="cd07812">
    <property type="entry name" value="SRPBCC"/>
    <property type="match status" value="1"/>
</dbReference>
<accession>A0A1I1QS24</accession>
<dbReference type="SUPFAM" id="SSF55961">
    <property type="entry name" value="Bet v1-like"/>
    <property type="match status" value="1"/>
</dbReference>
<reference evidence="1 2" key="1">
    <citation type="submission" date="2016-10" db="EMBL/GenBank/DDBJ databases">
        <authorList>
            <person name="de Groot N.N."/>
        </authorList>
    </citation>
    <scope>NUCLEOTIDE SEQUENCE [LARGE SCALE GENOMIC DNA]</scope>
    <source>
        <strain evidence="1 2">DSM 19548</strain>
    </source>
</reference>
<dbReference type="RefSeq" id="WP_093362882.1">
    <property type="nucleotide sequence ID" value="NZ_FOLG01000023.1"/>
</dbReference>
<evidence type="ECO:0000313" key="2">
    <source>
        <dbReference type="Proteomes" id="UP000198728"/>
    </source>
</evidence>
<protein>
    <recommendedName>
        <fullName evidence="3">Polyketide cyclase / dehydrase and lipid transport</fullName>
    </recommendedName>
</protein>
<dbReference type="InterPro" id="IPR023393">
    <property type="entry name" value="START-like_dom_sf"/>
</dbReference>
<proteinExistence type="predicted"/>
<evidence type="ECO:0000313" key="1">
    <source>
        <dbReference type="EMBL" id="SFD24924.1"/>
    </source>
</evidence>